<sequence>MSCACFAAAASARSSNSGRCRRDVAVLQFKRYSVSRGGRTSESSASSTVPPALTDCGGFTCIENSSCSTAQHQQVLLVSPTVHLKSLIPLNLFQHPIPIILTQDVSCNLPERVTDAPCRDGKNSRISVSSCTKDLSSFAVSAFGKENPIIALETCDMHCYIAEYITVYLADDECHTDSDGITSFKATFYAIDKTAALTTYSDTSCSIVAVDTNLNERSIVTLGISLTIVAFKNSRCSGSAFVTVVERSMITASKTGDCDGIYKNFVLMNVPNLYRTVAVYEDSTCSGTPSMLTFTQVLECDVSSEIHMPCRPISHSHFVKSTCTDDYNAFTASVFGSENQIAIEKGFTTRECSDPEFVVVYSTDGSCHTNLSDRTSYKATIDSDGTLVLMTFVGEDCSDTSVSTTLSSKELESSLCLPRYCSFTSFLCLHEQCSYYDLLPQQ</sequence>
<gene>
    <name evidence="1" type="ORF">Plil01_000548900</name>
</gene>
<dbReference type="AlphaFoldDB" id="A0A9W6TMP4"/>
<organism evidence="1 2">
    <name type="scientific">Phytophthora lilii</name>
    <dbReference type="NCBI Taxonomy" id="2077276"/>
    <lineage>
        <taxon>Eukaryota</taxon>
        <taxon>Sar</taxon>
        <taxon>Stramenopiles</taxon>
        <taxon>Oomycota</taxon>
        <taxon>Peronosporomycetes</taxon>
        <taxon>Peronosporales</taxon>
        <taxon>Peronosporaceae</taxon>
        <taxon>Phytophthora</taxon>
    </lineage>
</organism>
<dbReference type="OrthoDB" id="128049at2759"/>
<dbReference type="EMBL" id="BSXW01000230">
    <property type="protein sequence ID" value="GMF15771.1"/>
    <property type="molecule type" value="Genomic_DNA"/>
</dbReference>
<reference evidence="1" key="1">
    <citation type="submission" date="2023-04" db="EMBL/GenBank/DDBJ databases">
        <title>Phytophthora lilii NBRC 32176.</title>
        <authorList>
            <person name="Ichikawa N."/>
            <person name="Sato H."/>
            <person name="Tonouchi N."/>
        </authorList>
    </citation>
    <scope>NUCLEOTIDE SEQUENCE</scope>
    <source>
        <strain evidence="1">NBRC 32176</strain>
    </source>
</reference>
<proteinExistence type="predicted"/>
<evidence type="ECO:0000313" key="1">
    <source>
        <dbReference type="EMBL" id="GMF15771.1"/>
    </source>
</evidence>
<protein>
    <submittedName>
        <fullName evidence="1">Unnamed protein product</fullName>
    </submittedName>
</protein>
<comment type="caution">
    <text evidence="1">The sequence shown here is derived from an EMBL/GenBank/DDBJ whole genome shotgun (WGS) entry which is preliminary data.</text>
</comment>
<dbReference type="Proteomes" id="UP001165083">
    <property type="component" value="Unassembled WGS sequence"/>
</dbReference>
<accession>A0A9W6TMP4</accession>
<keyword evidence="2" id="KW-1185">Reference proteome</keyword>
<evidence type="ECO:0000313" key="2">
    <source>
        <dbReference type="Proteomes" id="UP001165083"/>
    </source>
</evidence>
<name>A0A9W6TMP4_9STRA</name>